<feature type="transmembrane region" description="Helical" evidence="1">
    <location>
        <begin position="18"/>
        <end position="40"/>
    </location>
</feature>
<organism evidence="2 3">
    <name type="scientific">Salinirubellus salinus</name>
    <dbReference type="NCBI Taxonomy" id="1364945"/>
    <lineage>
        <taxon>Archaea</taxon>
        <taxon>Methanobacteriati</taxon>
        <taxon>Methanobacteriota</taxon>
        <taxon>Stenosarchaea group</taxon>
        <taxon>Halobacteria</taxon>
        <taxon>Halobacteriales</taxon>
        <taxon>Natronomonadaceae</taxon>
        <taxon>Salinirubellus</taxon>
    </lineage>
</organism>
<dbReference type="RefSeq" id="WP_260592469.1">
    <property type="nucleotide sequence ID" value="NZ_CP104003.1"/>
</dbReference>
<evidence type="ECO:0000256" key="1">
    <source>
        <dbReference type="SAM" id="Phobius"/>
    </source>
</evidence>
<dbReference type="GeneID" id="74943790"/>
<feature type="transmembrane region" description="Helical" evidence="1">
    <location>
        <begin position="46"/>
        <end position="68"/>
    </location>
</feature>
<accession>A0A9E7U3P5</accession>
<keyword evidence="1" id="KW-0472">Membrane</keyword>
<proteinExistence type="predicted"/>
<dbReference type="KEGG" id="ssai:N0B31_15170"/>
<keyword evidence="3" id="KW-1185">Reference proteome</keyword>
<name>A0A9E7U3P5_9EURY</name>
<keyword evidence="1" id="KW-1133">Transmembrane helix</keyword>
<sequence length="87" mass="8692">MAVPDGETVTLLRSIRRWLLVLVSLFGVLLVALAAVGYEVSGATDGALYAVIGLAGGLVALVAGLRALTTLAAGVSPEAADESTPAE</sequence>
<reference evidence="2" key="1">
    <citation type="submission" date="2022-09" db="EMBL/GenBank/DDBJ databases">
        <title>Diverse halophilic archaea isolated from saline environments.</title>
        <authorList>
            <person name="Cui H.-L."/>
        </authorList>
    </citation>
    <scope>NUCLEOTIDE SEQUENCE</scope>
    <source>
        <strain evidence="2">ZS-35-S2</strain>
    </source>
</reference>
<dbReference type="EMBL" id="CP104003">
    <property type="protein sequence ID" value="UWM53475.1"/>
    <property type="molecule type" value="Genomic_DNA"/>
</dbReference>
<dbReference type="Proteomes" id="UP001057580">
    <property type="component" value="Chromosome"/>
</dbReference>
<gene>
    <name evidence="2" type="ORF">N0B31_15170</name>
</gene>
<keyword evidence="1" id="KW-0812">Transmembrane</keyword>
<evidence type="ECO:0000313" key="3">
    <source>
        <dbReference type="Proteomes" id="UP001057580"/>
    </source>
</evidence>
<protein>
    <submittedName>
        <fullName evidence="2">Uncharacterized protein</fullName>
    </submittedName>
</protein>
<dbReference type="AlphaFoldDB" id="A0A9E7U3P5"/>
<evidence type="ECO:0000313" key="2">
    <source>
        <dbReference type="EMBL" id="UWM53475.1"/>
    </source>
</evidence>